<dbReference type="PROSITE" id="PS51975">
    <property type="entry name" value="RNASE_H_2"/>
    <property type="match status" value="1"/>
</dbReference>
<dbReference type="InterPro" id="IPR001352">
    <property type="entry name" value="RNase_HII/HIII"/>
</dbReference>
<dbReference type="InterPro" id="IPR022898">
    <property type="entry name" value="RNase_HII"/>
</dbReference>
<evidence type="ECO:0000256" key="6">
    <source>
        <dbReference type="ARBA" id="ARBA00012180"/>
    </source>
</evidence>
<keyword evidence="13 14" id="KW-0464">Manganese</keyword>
<comment type="similarity">
    <text evidence="5 14 16">Belongs to the RNase HII family.</text>
</comment>
<keyword evidence="9 14" id="KW-0540">Nuclease</keyword>
<reference evidence="19 20" key="1">
    <citation type="submission" date="2020-08" db="EMBL/GenBank/DDBJ databases">
        <title>Genomic Encyclopedia of Type Strains, Phase IV (KMG-IV): sequencing the most valuable type-strain genomes for metagenomic binning, comparative biology and taxonomic classification.</title>
        <authorList>
            <person name="Goeker M."/>
        </authorList>
    </citation>
    <scope>NUCLEOTIDE SEQUENCE [LARGE SCALE GENOMIC DNA]</scope>
    <source>
        <strain evidence="19 20">DSM 29007</strain>
    </source>
</reference>
<dbReference type="EMBL" id="JACHIA010000025">
    <property type="protein sequence ID" value="MBB6073541.1"/>
    <property type="molecule type" value="Genomic_DNA"/>
</dbReference>
<evidence type="ECO:0000256" key="16">
    <source>
        <dbReference type="RuleBase" id="RU003515"/>
    </source>
</evidence>
<dbReference type="Gene3D" id="3.30.420.10">
    <property type="entry name" value="Ribonuclease H-like superfamily/Ribonuclease H"/>
    <property type="match status" value="1"/>
</dbReference>
<evidence type="ECO:0000256" key="9">
    <source>
        <dbReference type="ARBA" id="ARBA00022722"/>
    </source>
</evidence>
<feature type="domain" description="RNase H type-2" evidence="18">
    <location>
        <begin position="38"/>
        <end position="227"/>
    </location>
</feature>
<comment type="function">
    <text evidence="3 14 16">Endonuclease that specifically degrades the RNA of RNA-DNA hybrids.</text>
</comment>
<dbReference type="NCBIfam" id="NF000594">
    <property type="entry name" value="PRK00015.1-1"/>
    <property type="match status" value="1"/>
</dbReference>
<proteinExistence type="inferred from homology"/>
<dbReference type="GO" id="GO:0004523">
    <property type="term" value="F:RNA-DNA hybrid ribonuclease activity"/>
    <property type="evidence" value="ECO:0007669"/>
    <property type="project" value="UniProtKB-UniRule"/>
</dbReference>
<evidence type="ECO:0000256" key="8">
    <source>
        <dbReference type="ARBA" id="ARBA00022490"/>
    </source>
</evidence>
<comment type="cofactor">
    <cofactor evidence="2">
        <name>Mg(2+)</name>
        <dbReference type="ChEBI" id="CHEBI:18420"/>
    </cofactor>
</comment>
<feature type="binding site" evidence="14 15">
    <location>
        <position position="44"/>
    </location>
    <ligand>
        <name>a divalent metal cation</name>
        <dbReference type="ChEBI" id="CHEBI:60240"/>
    </ligand>
</feature>
<evidence type="ECO:0000313" key="20">
    <source>
        <dbReference type="Proteomes" id="UP000582837"/>
    </source>
</evidence>
<keyword evidence="20" id="KW-1185">Reference proteome</keyword>
<dbReference type="InterPro" id="IPR024567">
    <property type="entry name" value="RNase_HII/HIII_dom"/>
</dbReference>
<gene>
    <name evidence="14" type="primary">rnhB</name>
    <name evidence="19" type="ORF">HNQ61_005211</name>
</gene>
<accession>A0A841H5X8</accession>
<evidence type="ECO:0000256" key="2">
    <source>
        <dbReference type="ARBA" id="ARBA00001946"/>
    </source>
</evidence>
<evidence type="ECO:0000256" key="5">
    <source>
        <dbReference type="ARBA" id="ARBA00007383"/>
    </source>
</evidence>
<evidence type="ECO:0000256" key="13">
    <source>
        <dbReference type="ARBA" id="ARBA00023211"/>
    </source>
</evidence>
<comment type="subcellular location">
    <subcellularLocation>
        <location evidence="4 14">Cytoplasm</location>
    </subcellularLocation>
</comment>
<comment type="catalytic activity">
    <reaction evidence="1 14 15 16">
        <text>Endonucleolytic cleavage to 5'-phosphomonoester.</text>
        <dbReference type="EC" id="3.1.26.4"/>
    </reaction>
</comment>
<comment type="caution">
    <text evidence="19">The sequence shown here is derived from an EMBL/GenBank/DDBJ whole genome shotgun (WGS) entry which is preliminary data.</text>
</comment>
<feature type="binding site" evidence="14 15">
    <location>
        <position position="45"/>
    </location>
    <ligand>
        <name>a divalent metal cation</name>
        <dbReference type="ChEBI" id="CHEBI:60240"/>
    </ligand>
</feature>
<dbReference type="EC" id="3.1.26.4" evidence="6 14"/>
<dbReference type="GO" id="GO:0043137">
    <property type="term" value="P:DNA replication, removal of RNA primer"/>
    <property type="evidence" value="ECO:0007669"/>
    <property type="project" value="TreeGrafter"/>
</dbReference>
<keyword evidence="12 14" id="KW-0378">Hydrolase</keyword>
<evidence type="ECO:0000313" key="19">
    <source>
        <dbReference type="EMBL" id="MBB6073541.1"/>
    </source>
</evidence>
<dbReference type="AlphaFoldDB" id="A0A841H5X8"/>
<evidence type="ECO:0000256" key="10">
    <source>
        <dbReference type="ARBA" id="ARBA00022723"/>
    </source>
</evidence>
<dbReference type="GO" id="GO:0032299">
    <property type="term" value="C:ribonuclease H2 complex"/>
    <property type="evidence" value="ECO:0007669"/>
    <property type="project" value="TreeGrafter"/>
</dbReference>
<dbReference type="Proteomes" id="UP000582837">
    <property type="component" value="Unassembled WGS sequence"/>
</dbReference>
<dbReference type="Pfam" id="PF01351">
    <property type="entry name" value="RNase_HII"/>
    <property type="match status" value="1"/>
</dbReference>
<dbReference type="SUPFAM" id="SSF53098">
    <property type="entry name" value="Ribonuclease H-like"/>
    <property type="match status" value="1"/>
</dbReference>
<evidence type="ECO:0000256" key="14">
    <source>
        <dbReference type="HAMAP-Rule" id="MF_00052"/>
    </source>
</evidence>
<feature type="compositionally biased region" description="Polar residues" evidence="17">
    <location>
        <begin position="1"/>
        <end position="10"/>
    </location>
</feature>
<evidence type="ECO:0000256" key="17">
    <source>
        <dbReference type="SAM" id="MobiDB-lite"/>
    </source>
</evidence>
<feature type="compositionally biased region" description="Basic residues" evidence="17">
    <location>
        <begin position="11"/>
        <end position="20"/>
    </location>
</feature>
<dbReference type="GO" id="GO:0003723">
    <property type="term" value="F:RNA binding"/>
    <property type="evidence" value="ECO:0007669"/>
    <property type="project" value="UniProtKB-UniRule"/>
</dbReference>
<dbReference type="PANTHER" id="PTHR10954">
    <property type="entry name" value="RIBONUCLEASE H2 SUBUNIT A"/>
    <property type="match status" value="1"/>
</dbReference>
<dbReference type="CDD" id="cd07182">
    <property type="entry name" value="RNase_HII_bacteria_HII_like"/>
    <property type="match status" value="1"/>
</dbReference>
<dbReference type="HAMAP" id="MF_00052_B">
    <property type="entry name" value="RNase_HII_B"/>
    <property type="match status" value="1"/>
</dbReference>
<feature type="region of interest" description="Disordered" evidence="17">
    <location>
        <begin position="1"/>
        <end position="20"/>
    </location>
</feature>
<evidence type="ECO:0000256" key="11">
    <source>
        <dbReference type="ARBA" id="ARBA00022759"/>
    </source>
</evidence>
<dbReference type="NCBIfam" id="NF000595">
    <property type="entry name" value="PRK00015.1-3"/>
    <property type="match status" value="1"/>
</dbReference>
<keyword evidence="8 14" id="KW-0963">Cytoplasm</keyword>
<evidence type="ECO:0000256" key="3">
    <source>
        <dbReference type="ARBA" id="ARBA00004065"/>
    </source>
</evidence>
<evidence type="ECO:0000256" key="7">
    <source>
        <dbReference type="ARBA" id="ARBA00019179"/>
    </source>
</evidence>
<evidence type="ECO:0000259" key="18">
    <source>
        <dbReference type="PROSITE" id="PS51975"/>
    </source>
</evidence>
<dbReference type="RefSeq" id="WP_170038426.1">
    <property type="nucleotide sequence ID" value="NZ_JABDTL010000002.1"/>
</dbReference>
<dbReference type="GO" id="GO:0006298">
    <property type="term" value="P:mismatch repair"/>
    <property type="evidence" value="ECO:0007669"/>
    <property type="project" value="TreeGrafter"/>
</dbReference>
<comment type="cofactor">
    <cofactor evidence="14 15">
        <name>Mn(2+)</name>
        <dbReference type="ChEBI" id="CHEBI:29035"/>
    </cofactor>
    <cofactor evidence="14 15">
        <name>Mg(2+)</name>
        <dbReference type="ChEBI" id="CHEBI:18420"/>
    </cofactor>
    <text evidence="14 15">Manganese or magnesium. Binds 1 divalent metal ion per monomer in the absence of substrate. May bind a second metal ion after substrate binding.</text>
</comment>
<dbReference type="GO" id="GO:0005737">
    <property type="term" value="C:cytoplasm"/>
    <property type="evidence" value="ECO:0007669"/>
    <property type="project" value="UniProtKB-SubCell"/>
</dbReference>
<protein>
    <recommendedName>
        <fullName evidence="7 14">Ribonuclease HII</fullName>
        <shortName evidence="14">RNase HII</shortName>
        <ecNumber evidence="6 14">3.1.26.4</ecNumber>
    </recommendedName>
</protein>
<sequence>MSPRTASKTATPRKRKPSPQRLRKLLAREWMCWEQGMMRVAGVDEVGRGPLAGPVVAAAVILPTDCWIDGVADSKKLNAERRTRLDVLIRERCLAFGVGAASAAEIDRLNIRRATALAMQRAIARLGGADHLLVDGLAVPELGLERHSAIVGGDGSVHCISAASILAKVTRDRLMTRLAARYPGYGWERNMGYGTPEHLDALGRHGATPHHRRSFQPCQLDLADDLLDASTEILIPSS</sequence>
<dbReference type="PANTHER" id="PTHR10954:SF18">
    <property type="entry name" value="RIBONUCLEASE HII"/>
    <property type="match status" value="1"/>
</dbReference>
<evidence type="ECO:0000256" key="4">
    <source>
        <dbReference type="ARBA" id="ARBA00004496"/>
    </source>
</evidence>
<dbReference type="GO" id="GO:0030145">
    <property type="term" value="F:manganese ion binding"/>
    <property type="evidence" value="ECO:0007669"/>
    <property type="project" value="UniProtKB-UniRule"/>
</dbReference>
<keyword evidence="11 14" id="KW-0255">Endonuclease</keyword>
<organism evidence="19 20">
    <name type="scientific">Longimicrobium terrae</name>
    <dbReference type="NCBI Taxonomy" id="1639882"/>
    <lineage>
        <taxon>Bacteria</taxon>
        <taxon>Pseudomonadati</taxon>
        <taxon>Gemmatimonadota</taxon>
        <taxon>Longimicrobiia</taxon>
        <taxon>Longimicrobiales</taxon>
        <taxon>Longimicrobiaceae</taxon>
        <taxon>Longimicrobium</taxon>
    </lineage>
</organism>
<feature type="binding site" evidence="14 15">
    <location>
        <position position="135"/>
    </location>
    <ligand>
        <name>a divalent metal cation</name>
        <dbReference type="ChEBI" id="CHEBI:60240"/>
    </ligand>
</feature>
<evidence type="ECO:0000256" key="15">
    <source>
        <dbReference type="PROSITE-ProRule" id="PRU01319"/>
    </source>
</evidence>
<dbReference type="InterPro" id="IPR012337">
    <property type="entry name" value="RNaseH-like_sf"/>
</dbReference>
<evidence type="ECO:0000256" key="1">
    <source>
        <dbReference type="ARBA" id="ARBA00000077"/>
    </source>
</evidence>
<dbReference type="InterPro" id="IPR036397">
    <property type="entry name" value="RNaseH_sf"/>
</dbReference>
<name>A0A841H5X8_9BACT</name>
<keyword evidence="10 14" id="KW-0479">Metal-binding</keyword>
<evidence type="ECO:0000256" key="12">
    <source>
        <dbReference type="ARBA" id="ARBA00022801"/>
    </source>
</evidence>